<sequence>MVVPVHGSSATADFADTVAAGARHTTSFIPIFPSSICHGLVPKGNSKHIIAFGCTSNGRPESHDGGVVVSLYNHMISNLPMIHPHYAVKCNPEPALLEALAALGSNFDCGSRSEIEAVLLLDVSPDRIIYANPCKPVSHIKYAASVGVNLTTFDSVEELDKIRNWHPKSDLLIRIKSPDDSGAKYPLDSKYGADHHPQEIMPLLKAAEASGLSVVGVSFHVGSEATNFAAFRGAIAAAKAVFDTAARTSNNKMRVLDIGGGFSFTNSNPKLFQEAASIIKEALQAYFPNELLPGSSLKVISEPGRFFAASAFTLYAQIIGKRVRGELREYWINDGKFGSLAWVTCDEAIAKCTPLPFASSFTTSKGLTRTYNSTVFGPTCDAFDEVFTGHKLPELEVNDWLVFSEMGAYTTACGTNFNGYSTVAIPTYVVRSNQTLLAI</sequence>
<gene>
    <name evidence="1" type="ORF">KPL71_009178</name>
</gene>
<comment type="caution">
    <text evidence="1">The sequence shown here is derived from an EMBL/GenBank/DDBJ whole genome shotgun (WGS) entry which is preliminary data.</text>
</comment>
<organism evidence="1 2">
    <name type="scientific">Citrus sinensis</name>
    <name type="common">Sweet orange</name>
    <name type="synonym">Citrus aurantium var. sinensis</name>
    <dbReference type="NCBI Taxonomy" id="2711"/>
    <lineage>
        <taxon>Eukaryota</taxon>
        <taxon>Viridiplantae</taxon>
        <taxon>Streptophyta</taxon>
        <taxon>Embryophyta</taxon>
        <taxon>Tracheophyta</taxon>
        <taxon>Spermatophyta</taxon>
        <taxon>Magnoliopsida</taxon>
        <taxon>eudicotyledons</taxon>
        <taxon>Gunneridae</taxon>
        <taxon>Pentapetalae</taxon>
        <taxon>rosids</taxon>
        <taxon>malvids</taxon>
        <taxon>Sapindales</taxon>
        <taxon>Rutaceae</taxon>
        <taxon>Aurantioideae</taxon>
        <taxon>Citrus</taxon>
    </lineage>
</organism>
<dbReference type="Proteomes" id="UP000829398">
    <property type="component" value="Chromosome 3"/>
</dbReference>
<accession>A0ACB8MB35</accession>
<proteinExistence type="predicted"/>
<evidence type="ECO:0000313" key="1">
    <source>
        <dbReference type="EMBL" id="KAH9783093.1"/>
    </source>
</evidence>
<evidence type="ECO:0000313" key="2">
    <source>
        <dbReference type="Proteomes" id="UP000829398"/>
    </source>
</evidence>
<reference evidence="2" key="1">
    <citation type="journal article" date="2023" name="Hortic. Res.">
        <title>A chromosome-level phased genome enabling allele-level studies in sweet orange: a case study on citrus Huanglongbing tolerance.</title>
        <authorList>
            <person name="Wu B."/>
            <person name="Yu Q."/>
            <person name="Deng Z."/>
            <person name="Duan Y."/>
            <person name="Luo F."/>
            <person name="Gmitter F. Jr."/>
        </authorList>
    </citation>
    <scope>NUCLEOTIDE SEQUENCE [LARGE SCALE GENOMIC DNA]</scope>
    <source>
        <strain evidence="2">cv. Valencia</strain>
    </source>
</reference>
<keyword evidence="2" id="KW-1185">Reference proteome</keyword>
<dbReference type="EMBL" id="CM039172">
    <property type="protein sequence ID" value="KAH9783093.1"/>
    <property type="molecule type" value="Genomic_DNA"/>
</dbReference>
<name>A0ACB8MB35_CITSI</name>
<protein>
    <submittedName>
        <fullName evidence="1">Diaminopimelate decarboxylase 2 chloroplastic</fullName>
    </submittedName>
</protein>